<dbReference type="Proteomes" id="UP001631969">
    <property type="component" value="Unassembled WGS sequence"/>
</dbReference>
<evidence type="ECO:0000313" key="1">
    <source>
        <dbReference type="EMBL" id="MFM9331115.1"/>
    </source>
</evidence>
<evidence type="ECO:0000313" key="2">
    <source>
        <dbReference type="Proteomes" id="UP001631969"/>
    </source>
</evidence>
<accession>A0ACC7P3X6</accession>
<name>A0ACC7P3X6_9BACL</name>
<organism evidence="1 2">
    <name type="scientific">Paenibacillus mesotrionivorans</name>
    <dbReference type="NCBI Taxonomy" id="3160968"/>
    <lineage>
        <taxon>Bacteria</taxon>
        <taxon>Bacillati</taxon>
        <taxon>Bacillota</taxon>
        <taxon>Bacilli</taxon>
        <taxon>Bacillales</taxon>
        <taxon>Paenibacillaceae</taxon>
        <taxon>Paenibacillus</taxon>
    </lineage>
</organism>
<keyword evidence="1" id="KW-0315">Glutamine amidotransferase</keyword>
<keyword evidence="2" id="KW-1185">Reference proteome</keyword>
<proteinExistence type="predicted"/>
<protein>
    <submittedName>
        <fullName evidence="1">Type 1 glutamine amidotransferase domain-containing protein</fullName>
    </submittedName>
</protein>
<dbReference type="EMBL" id="JBJURJ010000016">
    <property type="protein sequence ID" value="MFM9331115.1"/>
    <property type="molecule type" value="Genomic_DNA"/>
</dbReference>
<sequence>MKQMTKKVAFLLADGFEDSEMKNPYEAITKNGNDAVIISLNANEELHGKKGTITYTSHLSAKEAYATDYEAVIIPGGTSPEKLKHDPYMIKFVQEADKAGITIAAICHGPQLLAEADLLKGKTLTSYPGIAQEVIAAGGSYLDQPVKVDGNLITSRTPEDESVFIEEIINKLGVTAY</sequence>
<gene>
    <name evidence="1" type="ORF">ACI1P1_22735</name>
</gene>
<comment type="caution">
    <text evidence="1">The sequence shown here is derived from an EMBL/GenBank/DDBJ whole genome shotgun (WGS) entry which is preliminary data.</text>
</comment>
<reference evidence="1" key="1">
    <citation type="submission" date="2024-12" db="EMBL/GenBank/DDBJ databases">
        <authorList>
            <person name="Wu N."/>
        </authorList>
    </citation>
    <scope>NUCLEOTIDE SEQUENCE</scope>
    <source>
        <strain evidence="1">P15</strain>
    </source>
</reference>